<dbReference type="InterPro" id="IPR000086">
    <property type="entry name" value="NUDIX_hydrolase_dom"/>
</dbReference>
<comment type="similarity">
    <text evidence="2">Belongs to the Nudix hydrolase family.</text>
</comment>
<dbReference type="InterPro" id="IPR020084">
    <property type="entry name" value="NUDIX_hydrolase_CS"/>
</dbReference>
<protein>
    <submittedName>
        <fullName evidence="7">NUDIX domain-containing protein</fullName>
    </submittedName>
</protein>
<dbReference type="EMBL" id="JACNJN010000104">
    <property type="protein sequence ID" value="MBC8335348.1"/>
    <property type="molecule type" value="Genomic_DNA"/>
</dbReference>
<keyword evidence="5" id="KW-0460">Magnesium</keyword>
<dbReference type="AlphaFoldDB" id="A0A8J6NGQ0"/>
<sequence>MPVSDQGLSLDRYNCIPRTLIFLMRDEKVLLLKGAPSKRIWANKYNGVGGHVERGEDLLSAAQRELGEETGLSADLRLVGTLMVDIEPRAGICISVYVGENIEGQLKYSEEGAQEWIPLEALGSYPLVEDVAVLLERIHKMQPGDPPFSARSFYDNDEKLIVRFGK</sequence>
<accession>A0A8J6NGQ0</accession>
<evidence type="ECO:0000313" key="8">
    <source>
        <dbReference type="Proteomes" id="UP000614469"/>
    </source>
</evidence>
<dbReference type="GO" id="GO:0016818">
    <property type="term" value="F:hydrolase activity, acting on acid anhydrides, in phosphorus-containing anhydrides"/>
    <property type="evidence" value="ECO:0007669"/>
    <property type="project" value="TreeGrafter"/>
</dbReference>
<feature type="domain" description="Nudix hydrolase" evidence="6">
    <location>
        <begin position="14"/>
        <end position="140"/>
    </location>
</feature>
<dbReference type="Proteomes" id="UP000614469">
    <property type="component" value="Unassembled WGS sequence"/>
</dbReference>
<name>A0A8J6NGQ0_9CHLR</name>
<dbReference type="CDD" id="cd18886">
    <property type="entry name" value="NUDIX_MutT_Nudt1"/>
    <property type="match status" value="1"/>
</dbReference>
<keyword evidence="3" id="KW-0479">Metal-binding</keyword>
<evidence type="ECO:0000259" key="6">
    <source>
        <dbReference type="PROSITE" id="PS51462"/>
    </source>
</evidence>
<dbReference type="Gene3D" id="3.90.79.10">
    <property type="entry name" value="Nucleoside Triphosphate Pyrophosphohydrolase"/>
    <property type="match status" value="1"/>
</dbReference>
<dbReference type="InterPro" id="IPR015797">
    <property type="entry name" value="NUDIX_hydrolase-like_dom_sf"/>
</dbReference>
<dbReference type="GO" id="GO:0046872">
    <property type="term" value="F:metal ion binding"/>
    <property type="evidence" value="ECO:0007669"/>
    <property type="project" value="UniProtKB-KW"/>
</dbReference>
<comment type="caution">
    <text evidence="7">The sequence shown here is derived from an EMBL/GenBank/DDBJ whole genome shotgun (WGS) entry which is preliminary data.</text>
</comment>
<organism evidence="7 8">
    <name type="scientific">Candidatus Desulfolinea nitratireducens</name>
    <dbReference type="NCBI Taxonomy" id="2841698"/>
    <lineage>
        <taxon>Bacteria</taxon>
        <taxon>Bacillati</taxon>
        <taxon>Chloroflexota</taxon>
        <taxon>Anaerolineae</taxon>
        <taxon>Anaerolineales</taxon>
        <taxon>Anaerolineales incertae sedis</taxon>
        <taxon>Candidatus Desulfolinea</taxon>
    </lineage>
</organism>
<dbReference type="Pfam" id="PF00293">
    <property type="entry name" value="NUDIX"/>
    <property type="match status" value="1"/>
</dbReference>
<evidence type="ECO:0000256" key="5">
    <source>
        <dbReference type="ARBA" id="ARBA00022842"/>
    </source>
</evidence>
<proteinExistence type="inferred from homology"/>
<keyword evidence="4" id="KW-0378">Hydrolase</keyword>
<evidence type="ECO:0000256" key="1">
    <source>
        <dbReference type="ARBA" id="ARBA00001946"/>
    </source>
</evidence>
<dbReference type="PANTHER" id="PTHR43758:SF2">
    <property type="entry name" value="OXIDIZED PURINE NUCLEOSIDE TRIPHOSPHATE HYDROLASE"/>
    <property type="match status" value="1"/>
</dbReference>
<evidence type="ECO:0000313" key="7">
    <source>
        <dbReference type="EMBL" id="MBC8335348.1"/>
    </source>
</evidence>
<dbReference type="PROSITE" id="PS51462">
    <property type="entry name" value="NUDIX"/>
    <property type="match status" value="1"/>
</dbReference>
<dbReference type="PROSITE" id="PS00893">
    <property type="entry name" value="NUDIX_BOX"/>
    <property type="match status" value="1"/>
</dbReference>
<evidence type="ECO:0000256" key="2">
    <source>
        <dbReference type="ARBA" id="ARBA00005582"/>
    </source>
</evidence>
<dbReference type="SUPFAM" id="SSF55811">
    <property type="entry name" value="Nudix"/>
    <property type="match status" value="1"/>
</dbReference>
<dbReference type="PANTHER" id="PTHR43758">
    <property type="entry name" value="7,8-DIHYDRO-8-OXOGUANINE TRIPHOSPHATASE"/>
    <property type="match status" value="1"/>
</dbReference>
<evidence type="ECO:0000256" key="4">
    <source>
        <dbReference type="ARBA" id="ARBA00022801"/>
    </source>
</evidence>
<gene>
    <name evidence="7" type="ORF">H8E29_08800</name>
</gene>
<dbReference type="GO" id="GO:0005737">
    <property type="term" value="C:cytoplasm"/>
    <property type="evidence" value="ECO:0007669"/>
    <property type="project" value="TreeGrafter"/>
</dbReference>
<reference evidence="7 8" key="1">
    <citation type="submission" date="2020-08" db="EMBL/GenBank/DDBJ databases">
        <title>Bridging the membrane lipid divide: bacteria of the FCB group superphylum have the potential to synthesize archaeal ether lipids.</title>
        <authorList>
            <person name="Villanueva L."/>
            <person name="Von Meijenfeldt F.A.B."/>
            <person name="Westbye A.B."/>
            <person name="Yadav S."/>
            <person name="Hopmans E.C."/>
            <person name="Dutilh B.E."/>
            <person name="Sinninghe Damste J.S."/>
        </authorList>
    </citation>
    <scope>NUCLEOTIDE SEQUENCE [LARGE SCALE GENOMIC DNA]</scope>
    <source>
        <strain evidence="7">NIOZ-UU36</strain>
    </source>
</reference>
<comment type="cofactor">
    <cofactor evidence="1">
        <name>Mg(2+)</name>
        <dbReference type="ChEBI" id="CHEBI:18420"/>
    </cofactor>
</comment>
<evidence type="ECO:0000256" key="3">
    <source>
        <dbReference type="ARBA" id="ARBA00022723"/>
    </source>
</evidence>